<dbReference type="Proteomes" id="UP000238322">
    <property type="component" value="Unassembled WGS sequence"/>
</dbReference>
<evidence type="ECO:0000313" key="4">
    <source>
        <dbReference type="Proteomes" id="UP000238322"/>
    </source>
</evidence>
<dbReference type="InterPro" id="IPR001650">
    <property type="entry name" value="Helicase_C-like"/>
</dbReference>
<dbReference type="SMART" id="SM00490">
    <property type="entry name" value="HELICc"/>
    <property type="match status" value="1"/>
</dbReference>
<dbReference type="Gene3D" id="3.40.50.300">
    <property type="entry name" value="P-loop containing nucleotide triphosphate hydrolases"/>
    <property type="match status" value="2"/>
</dbReference>
<evidence type="ECO:0000259" key="2">
    <source>
        <dbReference type="SMART" id="SM00490"/>
    </source>
</evidence>
<proteinExistence type="predicted"/>
<dbReference type="AlphaFoldDB" id="A0A2S8G074"/>
<dbReference type="InterPro" id="IPR027417">
    <property type="entry name" value="P-loop_NTPase"/>
</dbReference>
<gene>
    <name evidence="3" type="ORF">C5Y83_07845</name>
</gene>
<protein>
    <recommendedName>
        <fullName evidence="2">Helicase C-terminal domain-containing protein</fullName>
    </recommendedName>
</protein>
<sequence length="1115" mass="128600">MTKRPRLEHYVDEALLGLKDFQKATVDTVYQQIYGNGQRCMLVADEVGLGKTIVAKGIVARRILDRLQQKKRSPLRVTYICSNQVIARENLRKLNLFPSTLAMKKPVSRLAFLAEVEPEPEGEGVVRQHLLELNSLTPSTSFEVQRSAGLKKERAIIYALLCHDPDMNKHRRGLQWLLRGSVEKMRDYQNYLERKRKATYRDDLTNRFLKVIKKEKIPKSETMIYSKLGSSRVCSLHQAVLEFAKQLHSRRGSRREKQMHRGCLRLVHQLRRLLIHCCLRYVNADLYILDEFQRFRNIVDINNQEEEATIARDVMFAKRDSRVLLLSATPFKAFTNHDDLDRGEDHYQDFRKVLEFLLRDRSDCLNSYDQHRQGLYKQLLTLQKGEIDLNPEHRSRVEEILRSVMCRTERNSVADDPAVMVEDQWRDPVKLSLGDIENFRQTDQIVQSMNRLQLNAGKPTEYCKSALYPFSYLDRYKIKESLSLHKHDPEIASCLEATRGAWLNLESVDRYSLNLENGQDNAGPSHARLQLLIEKAIGERGAELLWVSPSLPYYLLEGSFQGMETFSKTLLFSAWVMVPRVISTLLSYEVERRTVGNEATRESMEKQSRTYFQQPRHPSPQMRFATTGKGVDAQQRNMSNFCLLYPSPFLAQVVDPVQNVSDGFTLAELKKRTTERIRAAIDRADLDQYTTKGGDGERWYWAAPLLLDRLEMAVDDPVDTWFESESPKKYPWERKSYFQDASDESRGKESHFAHLRDCFHDPASAGLGRPPADLAEVLAELALGSPAVLALRSLGRLFPDQKGERLMVGAFDVADQFVNLFNKPESIAAVRLRTLHDSYWRKVANYCANGCLQAVLDEYFHLLREQNIDFDEAVSRLASSVTLNTASINVDDLDSFLAGKPRRLRCHYAVEFGSQRIETEQGGQRATGLREVFNSPFRPFVLATTSIGQEGLDFHSYCRRIVHWNLPGNPIDLEQREGRINRYKGLVIRQFLAKKYRQRLTKLSGDVWSHLFELASEQERQAQGKCELVPYWHVETDDIKIERVIPFYPYSSDQAKLRKILKTLAIYRLALGQPRQAELVEHLLARDFEPEEMKQIIKSLMVDLSPINYSANSSS</sequence>
<dbReference type="Pfam" id="PF00271">
    <property type="entry name" value="Helicase_C"/>
    <property type="match status" value="1"/>
</dbReference>
<dbReference type="EMBL" id="PUHY01000005">
    <property type="protein sequence ID" value="PQO37845.1"/>
    <property type="molecule type" value="Genomic_DNA"/>
</dbReference>
<reference evidence="3 4" key="1">
    <citation type="submission" date="2018-02" db="EMBL/GenBank/DDBJ databases">
        <title>Comparative genomes isolates from brazilian mangrove.</title>
        <authorList>
            <person name="Araujo J.E."/>
            <person name="Taketani R.G."/>
            <person name="Silva M.C.P."/>
            <person name="Loureco M.V."/>
            <person name="Andreote F.D."/>
        </authorList>
    </citation>
    <scope>NUCLEOTIDE SEQUENCE [LARGE SCALE GENOMIC DNA]</scope>
    <source>
        <strain evidence="3 4">Hex-1 MGV</strain>
    </source>
</reference>
<evidence type="ECO:0000256" key="1">
    <source>
        <dbReference type="SAM" id="MobiDB-lite"/>
    </source>
</evidence>
<accession>A0A2S8G074</accession>
<dbReference type="RefSeq" id="WP_105329094.1">
    <property type="nucleotide sequence ID" value="NZ_PUHY01000005.1"/>
</dbReference>
<name>A0A2S8G074_9BACT</name>
<feature type="compositionally biased region" description="Basic and acidic residues" evidence="1">
    <location>
        <begin position="599"/>
        <end position="608"/>
    </location>
</feature>
<dbReference type="OrthoDB" id="9760715at2"/>
<dbReference type="SUPFAM" id="SSF52540">
    <property type="entry name" value="P-loop containing nucleoside triphosphate hydrolases"/>
    <property type="match status" value="3"/>
</dbReference>
<feature type="region of interest" description="Disordered" evidence="1">
    <location>
        <begin position="599"/>
        <end position="621"/>
    </location>
</feature>
<feature type="domain" description="Helicase C-terminal" evidence="2">
    <location>
        <begin position="891"/>
        <end position="984"/>
    </location>
</feature>
<comment type="caution">
    <text evidence="3">The sequence shown here is derived from an EMBL/GenBank/DDBJ whole genome shotgun (WGS) entry which is preliminary data.</text>
</comment>
<organism evidence="3 4">
    <name type="scientific">Blastopirellula marina</name>
    <dbReference type="NCBI Taxonomy" id="124"/>
    <lineage>
        <taxon>Bacteria</taxon>
        <taxon>Pseudomonadati</taxon>
        <taxon>Planctomycetota</taxon>
        <taxon>Planctomycetia</taxon>
        <taxon>Pirellulales</taxon>
        <taxon>Pirellulaceae</taxon>
        <taxon>Blastopirellula</taxon>
    </lineage>
</organism>
<evidence type="ECO:0000313" key="3">
    <source>
        <dbReference type="EMBL" id="PQO37845.1"/>
    </source>
</evidence>